<dbReference type="Gene3D" id="2.40.30.20">
    <property type="match status" value="1"/>
</dbReference>
<gene>
    <name evidence="1" type="ORF">METZ01_LOCUS3596</name>
</gene>
<organism evidence="1">
    <name type="scientific">marine metagenome</name>
    <dbReference type="NCBI Taxonomy" id="408172"/>
    <lineage>
        <taxon>unclassified sequences</taxon>
        <taxon>metagenomes</taxon>
        <taxon>ecological metagenomes</taxon>
    </lineage>
</organism>
<protein>
    <recommendedName>
        <fullName evidence="2">DUF4815 domain-containing protein</fullName>
    </recommendedName>
</protein>
<evidence type="ECO:0008006" key="2">
    <source>
        <dbReference type="Google" id="ProtNLM"/>
    </source>
</evidence>
<dbReference type="AlphaFoldDB" id="A0A381N805"/>
<evidence type="ECO:0000313" key="1">
    <source>
        <dbReference type="EMBL" id="SUZ50742.1"/>
    </source>
</evidence>
<dbReference type="InterPro" id="IPR023366">
    <property type="entry name" value="ATP_synth_asu-like_sf"/>
</dbReference>
<dbReference type="EMBL" id="UINC01000187">
    <property type="protein sequence ID" value="SUZ50742.1"/>
    <property type="molecule type" value="Genomic_DNA"/>
</dbReference>
<name>A0A381N805_9ZZZZ</name>
<sequence>MADEEYLLNKRYINKNVYTIQEDVPSYLKEQEEFRQFMENQDLDFDDINEENDIDEDLLRQEIPLSIKFEKTKKKNKNKNKKAESLGMTMIPNKKKDFKRFVIEKRHLLYIDSRDRDKLIYTEPNYYKIPLKRQYTNVVAIKLKSTEFTNTQQLIRSTPASLKNNVISWTISNDNTNASTIIYSVALTSGNYNATTLQDLLQTSMNSVKRVNGKYNNFTVDIDIVTDIVKISSIDYTTLSNPFSFNLGANNQTIVTVNQSNHGMTPGSSIYIEDAITIGGIDSGDWNATHTVASTSTSQYTFIIGSSATSSESNVGGTSVKIGKGLDFKLLFSDTESPYELLGFPNVDTEFSVIQTNSIESFSYLQQTIIENGLPTNTHVVAITDGLLSPYVLFDDENTINGYVRVSIKKVYLPINSEEGTIYSYVRTNYDHLLETGDEVFIFQDSSNSIYESITIFDHLYGYNYNSLSTVDQTRLTTFVEEICNPAGLMVTVVDANTFKIPVPYVSISAIETQITNVVEPNINDPTPEYGSIITTSVNQSLNLSGEKYIFMQSDTIGSGETSGSVSNIFAKIQLASASGADIYNAYIGGYKVFTDTPLTQLNEIDFRFYKNDGELFEFYDNDHSFTLEITEAIQKIDGVGFSSKIGTNT</sequence>
<proteinExistence type="predicted"/>
<accession>A0A381N805</accession>
<reference evidence="1" key="1">
    <citation type="submission" date="2018-05" db="EMBL/GenBank/DDBJ databases">
        <authorList>
            <person name="Lanie J.A."/>
            <person name="Ng W.-L."/>
            <person name="Kazmierczak K.M."/>
            <person name="Andrzejewski T.M."/>
            <person name="Davidsen T.M."/>
            <person name="Wayne K.J."/>
            <person name="Tettelin H."/>
            <person name="Glass J.I."/>
            <person name="Rusch D."/>
            <person name="Podicherti R."/>
            <person name="Tsui H.-C.T."/>
            <person name="Winkler M.E."/>
        </authorList>
    </citation>
    <scope>NUCLEOTIDE SEQUENCE</scope>
</reference>